<dbReference type="EMBL" id="MU006093">
    <property type="protein sequence ID" value="KAF2840154.1"/>
    <property type="molecule type" value="Genomic_DNA"/>
</dbReference>
<name>A0A9P4SD25_9PEZI</name>
<dbReference type="Pfam" id="PF06985">
    <property type="entry name" value="HET"/>
    <property type="match status" value="1"/>
</dbReference>
<evidence type="ECO:0000259" key="1">
    <source>
        <dbReference type="Pfam" id="PF06985"/>
    </source>
</evidence>
<dbReference type="AlphaFoldDB" id="A0A9P4SD25"/>
<feature type="domain" description="Heterokaryon incompatibility" evidence="1">
    <location>
        <begin position="41"/>
        <end position="182"/>
    </location>
</feature>
<comment type="caution">
    <text evidence="2">The sequence shown here is derived from an EMBL/GenBank/DDBJ whole genome shotgun (WGS) entry which is preliminary data.</text>
</comment>
<organism evidence="2 3">
    <name type="scientific">Patellaria atrata CBS 101060</name>
    <dbReference type="NCBI Taxonomy" id="1346257"/>
    <lineage>
        <taxon>Eukaryota</taxon>
        <taxon>Fungi</taxon>
        <taxon>Dikarya</taxon>
        <taxon>Ascomycota</taxon>
        <taxon>Pezizomycotina</taxon>
        <taxon>Dothideomycetes</taxon>
        <taxon>Dothideomycetes incertae sedis</taxon>
        <taxon>Patellariales</taxon>
        <taxon>Patellariaceae</taxon>
        <taxon>Patellaria</taxon>
    </lineage>
</organism>
<dbReference type="PANTHER" id="PTHR24148:SF73">
    <property type="entry name" value="HET DOMAIN PROTEIN (AFU_ORTHOLOGUE AFUA_8G01020)"/>
    <property type="match status" value="1"/>
</dbReference>
<protein>
    <submittedName>
        <fullName evidence="2">HET-domain-containing protein</fullName>
    </submittedName>
</protein>
<gene>
    <name evidence="2" type="ORF">M501DRAFT_932121</name>
</gene>
<dbReference type="InterPro" id="IPR052895">
    <property type="entry name" value="HetReg/Transcr_Mod"/>
</dbReference>
<dbReference type="OrthoDB" id="194358at2759"/>
<keyword evidence="3" id="KW-1185">Reference proteome</keyword>
<dbReference type="PANTHER" id="PTHR24148">
    <property type="entry name" value="ANKYRIN REPEAT DOMAIN-CONTAINING PROTEIN 39 HOMOLOG-RELATED"/>
    <property type="match status" value="1"/>
</dbReference>
<accession>A0A9P4SD25</accession>
<dbReference type="InterPro" id="IPR010730">
    <property type="entry name" value="HET"/>
</dbReference>
<dbReference type="Proteomes" id="UP000799429">
    <property type="component" value="Unassembled WGS sequence"/>
</dbReference>
<reference evidence="2" key="1">
    <citation type="journal article" date="2020" name="Stud. Mycol.">
        <title>101 Dothideomycetes genomes: a test case for predicting lifestyles and emergence of pathogens.</title>
        <authorList>
            <person name="Haridas S."/>
            <person name="Albert R."/>
            <person name="Binder M."/>
            <person name="Bloem J."/>
            <person name="Labutti K."/>
            <person name="Salamov A."/>
            <person name="Andreopoulos B."/>
            <person name="Baker S."/>
            <person name="Barry K."/>
            <person name="Bills G."/>
            <person name="Bluhm B."/>
            <person name="Cannon C."/>
            <person name="Castanera R."/>
            <person name="Culley D."/>
            <person name="Daum C."/>
            <person name="Ezra D."/>
            <person name="Gonzalez J."/>
            <person name="Henrissat B."/>
            <person name="Kuo A."/>
            <person name="Liang C."/>
            <person name="Lipzen A."/>
            <person name="Lutzoni F."/>
            <person name="Magnuson J."/>
            <person name="Mondo S."/>
            <person name="Nolan M."/>
            <person name="Ohm R."/>
            <person name="Pangilinan J."/>
            <person name="Park H.-J."/>
            <person name="Ramirez L."/>
            <person name="Alfaro M."/>
            <person name="Sun H."/>
            <person name="Tritt A."/>
            <person name="Yoshinaga Y."/>
            <person name="Zwiers L.-H."/>
            <person name="Turgeon B."/>
            <person name="Goodwin S."/>
            <person name="Spatafora J."/>
            <person name="Crous P."/>
            <person name="Grigoriev I."/>
        </authorList>
    </citation>
    <scope>NUCLEOTIDE SEQUENCE</scope>
    <source>
        <strain evidence="2">CBS 101060</strain>
    </source>
</reference>
<evidence type="ECO:0000313" key="3">
    <source>
        <dbReference type="Proteomes" id="UP000799429"/>
    </source>
</evidence>
<evidence type="ECO:0000313" key="2">
    <source>
        <dbReference type="EMBL" id="KAF2840154.1"/>
    </source>
</evidence>
<proteinExistence type="predicted"/>
<feature type="non-terminal residue" evidence="2">
    <location>
        <position position="277"/>
    </location>
</feature>
<sequence length="277" mass="32327">MEYKPLNHFRSEIRLVTIIPGEGSRIECTIKVVSLTLPPEYTALSYCWGNPKVTRDIYIGDHVLTVTTNLYAALMHLRLKDKPVTLWVDSICINQADISERNRQVSLMGVIYRKAKMTIAWLGESDDESHQCFDILEFLAWGLQDQAGNQFYHRLQLKNLKFQKLVKLFSRCYWIRSWIIQEVCLSQDVELVCGNRRLNWNVFSQALEYIQRDPELFTPEFRFPSSYYEHITMLKACREDMTGDVPLHFVDAVSRCRQSIATDPRDKVFSLLGLAYN</sequence>